<evidence type="ECO:0000313" key="2">
    <source>
        <dbReference type="EMBL" id="EBT1260616.1"/>
    </source>
</evidence>
<dbReference type="InterPro" id="IPR008966">
    <property type="entry name" value="Adhesion_dom_sf"/>
</dbReference>
<dbReference type="InterPro" id="IPR036937">
    <property type="entry name" value="Adhesion_dom_fimbrial_sf"/>
</dbReference>
<dbReference type="EMBL" id="AAGXST010000020">
    <property type="protein sequence ID" value="EBT1260616.1"/>
    <property type="molecule type" value="Genomic_DNA"/>
</dbReference>
<feature type="chain" id="PRO_5026029727" description="Fimbrial protein" evidence="1">
    <location>
        <begin position="22"/>
        <end position="194"/>
    </location>
</feature>
<accession>A0A5V1IPZ6</accession>
<gene>
    <name evidence="2" type="ORF">CIT90_20745</name>
</gene>
<dbReference type="GO" id="GO:0009289">
    <property type="term" value="C:pilus"/>
    <property type="evidence" value="ECO:0007669"/>
    <property type="project" value="InterPro"/>
</dbReference>
<dbReference type="GO" id="GO:0007155">
    <property type="term" value="P:cell adhesion"/>
    <property type="evidence" value="ECO:0007669"/>
    <property type="project" value="InterPro"/>
</dbReference>
<feature type="signal peptide" evidence="1">
    <location>
        <begin position="1"/>
        <end position="21"/>
    </location>
</feature>
<organism evidence="2">
    <name type="scientific">Salmonella enterica</name>
    <name type="common">Salmonella choleraesuis</name>
    <dbReference type="NCBI Taxonomy" id="28901"/>
    <lineage>
        <taxon>Bacteria</taxon>
        <taxon>Pseudomonadati</taxon>
        <taxon>Pseudomonadota</taxon>
        <taxon>Gammaproteobacteria</taxon>
        <taxon>Enterobacterales</taxon>
        <taxon>Enterobacteriaceae</taxon>
        <taxon>Salmonella</taxon>
    </lineage>
</organism>
<name>A0A5V1IPZ6_SALER</name>
<sequence length="194" mass="20451">MNKFKIAMIAAVTMGSASVFAASGDPITHGSGNVNITGSVVASTCSLNVTGTDQTFTLTRGELSNTAAGTIVATAEAEFTLHNCNDTPLNVNVSGTSFLNDPFYGKFDNLNNGLRFQAVTEDNDGQWTSSTDGSAITGTIYWKMDGSKTLSRTPAGDSDSFKILTKVQRVGPTSSISSIPDSLSARYTYNVTYK</sequence>
<proteinExistence type="predicted"/>
<dbReference type="SUPFAM" id="SSF49401">
    <property type="entry name" value="Bacterial adhesins"/>
    <property type="match status" value="1"/>
</dbReference>
<dbReference type="AlphaFoldDB" id="A0A5V1IPZ6"/>
<evidence type="ECO:0008006" key="3">
    <source>
        <dbReference type="Google" id="ProtNLM"/>
    </source>
</evidence>
<dbReference type="Gene3D" id="2.60.40.1090">
    <property type="entry name" value="Fimbrial-type adhesion domain"/>
    <property type="match status" value="1"/>
</dbReference>
<keyword evidence="1" id="KW-0732">Signal</keyword>
<reference evidence="2" key="1">
    <citation type="submission" date="2018-07" db="EMBL/GenBank/DDBJ databases">
        <authorList>
            <consortium name="GenomeTrakr network: Whole genome sequencing for foodborne pathogen traceback"/>
        </authorList>
    </citation>
    <scope>NUCLEOTIDE SEQUENCE</scope>
    <source>
        <strain evidence="2">CFSAN057187</strain>
    </source>
</reference>
<comment type="caution">
    <text evidence="2">The sequence shown here is derived from an EMBL/GenBank/DDBJ whole genome shotgun (WGS) entry which is preliminary data.</text>
</comment>
<evidence type="ECO:0000256" key="1">
    <source>
        <dbReference type="SAM" id="SignalP"/>
    </source>
</evidence>
<protein>
    <recommendedName>
        <fullName evidence="3">Fimbrial protein</fullName>
    </recommendedName>
</protein>